<proteinExistence type="predicted"/>
<evidence type="ECO:0000313" key="2">
    <source>
        <dbReference type="Proteomes" id="UP001317322"/>
    </source>
</evidence>
<accession>A0ABY5K8X8</accession>
<dbReference type="RefSeq" id="WP_227563358.1">
    <property type="nucleotide sequence ID" value="NZ_CP101989.1"/>
</dbReference>
<protein>
    <submittedName>
        <fullName evidence="1">Uncharacterized protein</fullName>
    </submittedName>
</protein>
<organism evidence="1 2">
    <name type="scientific">Cellulomonas wangsupingiae</name>
    <dbReference type="NCBI Taxonomy" id="2968085"/>
    <lineage>
        <taxon>Bacteria</taxon>
        <taxon>Bacillati</taxon>
        <taxon>Actinomycetota</taxon>
        <taxon>Actinomycetes</taxon>
        <taxon>Micrococcales</taxon>
        <taxon>Cellulomonadaceae</taxon>
        <taxon>Cellulomonas</taxon>
    </lineage>
</organism>
<gene>
    <name evidence="1" type="ORF">NP075_17420</name>
</gene>
<keyword evidence="2" id="KW-1185">Reference proteome</keyword>
<reference evidence="1 2" key="1">
    <citation type="submission" date="2022-07" db="EMBL/GenBank/DDBJ databases">
        <title>Novel species in genus cellulomonas.</title>
        <authorList>
            <person name="Ye L."/>
        </authorList>
    </citation>
    <scope>NUCLEOTIDE SEQUENCE [LARGE SCALE GENOMIC DNA]</scope>
    <source>
        <strain evidence="2">zg-Y908</strain>
    </source>
</reference>
<name>A0ABY5K8X8_9CELL</name>
<dbReference type="EMBL" id="CP101989">
    <property type="protein sequence ID" value="UUI64868.1"/>
    <property type="molecule type" value="Genomic_DNA"/>
</dbReference>
<dbReference type="Proteomes" id="UP001317322">
    <property type="component" value="Chromosome"/>
</dbReference>
<evidence type="ECO:0000313" key="1">
    <source>
        <dbReference type="EMBL" id="UUI64868.1"/>
    </source>
</evidence>
<sequence>MEPRRISTVAWGLPEDWIHWTHGDLAQAAANAAALGDDTSTTEAVVAAVRAFDSAIDKEFPGTTFAGIWAPVPGYRRPLATATLRIAYAPESGRMDLETLLTFVRNEVGRSRGTRLLDVAALPSRVLAGEAVLRIVDTTPRFRRQVNREWTWFILPPGTDRTVACHISSDSIAHFDQLADMSTDIANAVEVTLESP</sequence>